<dbReference type="EMBL" id="RDSR01000019">
    <property type="protein sequence ID" value="RNE59172.1"/>
    <property type="molecule type" value="Genomic_DNA"/>
</dbReference>
<feature type="domain" description="SHOCT" evidence="2">
    <location>
        <begin position="47"/>
        <end position="72"/>
    </location>
</feature>
<keyword evidence="1" id="KW-0472">Membrane</keyword>
<reference evidence="3 4" key="1">
    <citation type="submission" date="2018-11" db="EMBL/GenBank/DDBJ databases">
        <title>Cryobacterium sp. nov., isolated from rhizosphere soil of lettuce.</title>
        <authorList>
            <person name="Wang Y."/>
        </authorList>
    </citation>
    <scope>NUCLEOTIDE SEQUENCE [LARGE SCALE GENOMIC DNA]</scope>
    <source>
        <strain evidence="3 4">NEAU-85</strain>
    </source>
</reference>
<keyword evidence="1" id="KW-1133">Transmembrane helix</keyword>
<feature type="transmembrane region" description="Helical" evidence="1">
    <location>
        <begin position="6"/>
        <end position="28"/>
    </location>
</feature>
<keyword evidence="4" id="KW-1185">Reference proteome</keyword>
<dbReference type="Pfam" id="PF09851">
    <property type="entry name" value="SHOCT"/>
    <property type="match status" value="1"/>
</dbReference>
<dbReference type="OrthoDB" id="3748887at2"/>
<name>A0A3M8L368_9MICO</name>
<comment type="caution">
    <text evidence="3">The sequence shown here is derived from an EMBL/GenBank/DDBJ whole genome shotgun (WGS) entry which is preliminary data.</text>
</comment>
<evidence type="ECO:0000259" key="2">
    <source>
        <dbReference type="Pfam" id="PF09851"/>
    </source>
</evidence>
<keyword evidence="1" id="KW-0812">Transmembrane</keyword>
<gene>
    <name evidence="3" type="ORF">EEJ31_11000</name>
</gene>
<proteinExistence type="predicted"/>
<dbReference type="AlphaFoldDB" id="A0A3M8L368"/>
<evidence type="ECO:0000256" key="1">
    <source>
        <dbReference type="SAM" id="Phobius"/>
    </source>
</evidence>
<evidence type="ECO:0000313" key="4">
    <source>
        <dbReference type="Proteomes" id="UP000279859"/>
    </source>
</evidence>
<dbReference type="InterPro" id="IPR018649">
    <property type="entry name" value="SHOCT"/>
</dbReference>
<dbReference type="Proteomes" id="UP000279859">
    <property type="component" value="Unassembled WGS sequence"/>
</dbReference>
<sequence length="76" mass="8207">MGPGMGWVFLLLMIAGIAALVVLTVRLATGGLNRGGHRPPEPRGGSARAILDERYARGEIDHAEYDERVARLRDAP</sequence>
<protein>
    <submittedName>
        <fullName evidence="3">SHOCT domain-containing protein</fullName>
    </submittedName>
</protein>
<evidence type="ECO:0000313" key="3">
    <source>
        <dbReference type="EMBL" id="RNE59172.1"/>
    </source>
</evidence>
<organism evidence="3 4">
    <name type="scientific">Cryobacterium tepidiphilum</name>
    <dbReference type="NCBI Taxonomy" id="2486026"/>
    <lineage>
        <taxon>Bacteria</taxon>
        <taxon>Bacillati</taxon>
        <taxon>Actinomycetota</taxon>
        <taxon>Actinomycetes</taxon>
        <taxon>Micrococcales</taxon>
        <taxon>Microbacteriaceae</taxon>
        <taxon>Cryobacterium</taxon>
    </lineage>
</organism>
<accession>A0A3M8L368</accession>